<dbReference type="Proteomes" id="UP000600588">
    <property type="component" value="Unassembled WGS sequence"/>
</dbReference>
<evidence type="ECO:0000313" key="2">
    <source>
        <dbReference type="Proteomes" id="UP000600588"/>
    </source>
</evidence>
<protein>
    <submittedName>
        <fullName evidence="1">Uncharacterized protein</fullName>
    </submittedName>
</protein>
<accession>A0A8J6PZK9</accession>
<name>A0A8J6PZK9_9FLAO</name>
<evidence type="ECO:0000313" key="1">
    <source>
        <dbReference type="EMBL" id="MBD0831652.1"/>
    </source>
</evidence>
<organism evidence="1 2">
    <name type="scientific">Aestuariibaculum sediminum</name>
    <dbReference type="NCBI Taxonomy" id="2770637"/>
    <lineage>
        <taxon>Bacteria</taxon>
        <taxon>Pseudomonadati</taxon>
        <taxon>Bacteroidota</taxon>
        <taxon>Flavobacteriia</taxon>
        <taxon>Flavobacteriales</taxon>
        <taxon>Flavobacteriaceae</taxon>
    </lineage>
</organism>
<proteinExistence type="predicted"/>
<dbReference type="EMBL" id="JACVXB010000002">
    <property type="protein sequence ID" value="MBD0831652.1"/>
    <property type="molecule type" value="Genomic_DNA"/>
</dbReference>
<keyword evidence="2" id="KW-1185">Reference proteome</keyword>
<reference evidence="1 2" key="1">
    <citation type="submission" date="2020-09" db="EMBL/GenBank/DDBJ databases">
        <title>TT11 complete genome.</title>
        <authorList>
            <person name="Wu Z."/>
        </authorList>
    </citation>
    <scope>NUCLEOTIDE SEQUENCE [LARGE SCALE GENOMIC DNA]</scope>
    <source>
        <strain evidence="1 2">TT11</strain>
    </source>
</reference>
<sequence>MESRFYKCQYCFKEFEPKRRRVQKYCSDTCRNKAHHARKVKNVLQTLSEESLPSTEITPEKKAKKDTMSLAGVGNSMAGTLLADRLINWATKEENKSITKKEFQELKSLIAGARYFPVTNLQPNQFGQRPYYDIETQELVYL</sequence>
<gene>
    <name evidence="1" type="ORF">ICJ83_05850</name>
</gene>
<dbReference type="AlphaFoldDB" id="A0A8J6PZK9"/>
<comment type="caution">
    <text evidence="1">The sequence shown here is derived from an EMBL/GenBank/DDBJ whole genome shotgun (WGS) entry which is preliminary data.</text>
</comment>
<dbReference type="RefSeq" id="WP_188229444.1">
    <property type="nucleotide sequence ID" value="NZ_JACVXB010000002.1"/>
</dbReference>